<proteinExistence type="predicted"/>
<comment type="caution">
    <text evidence="1">The sequence shown here is derived from an EMBL/GenBank/DDBJ whole genome shotgun (WGS) entry which is preliminary data.</text>
</comment>
<organism evidence="1 2">
    <name type="scientific">Hygrophoropsis aurantiaca</name>
    <dbReference type="NCBI Taxonomy" id="72124"/>
    <lineage>
        <taxon>Eukaryota</taxon>
        <taxon>Fungi</taxon>
        <taxon>Dikarya</taxon>
        <taxon>Basidiomycota</taxon>
        <taxon>Agaricomycotina</taxon>
        <taxon>Agaricomycetes</taxon>
        <taxon>Agaricomycetidae</taxon>
        <taxon>Boletales</taxon>
        <taxon>Coniophorineae</taxon>
        <taxon>Hygrophoropsidaceae</taxon>
        <taxon>Hygrophoropsis</taxon>
    </lineage>
</organism>
<gene>
    <name evidence="1" type="ORF">BJ138DRAFT_1109956</name>
</gene>
<keyword evidence="2" id="KW-1185">Reference proteome</keyword>
<accession>A0ACB8ARY6</accession>
<dbReference type="EMBL" id="MU267604">
    <property type="protein sequence ID" value="KAH7915137.1"/>
    <property type="molecule type" value="Genomic_DNA"/>
</dbReference>
<name>A0ACB8ARY6_9AGAM</name>
<evidence type="ECO:0000313" key="1">
    <source>
        <dbReference type="EMBL" id="KAH7915137.1"/>
    </source>
</evidence>
<evidence type="ECO:0000313" key="2">
    <source>
        <dbReference type="Proteomes" id="UP000790377"/>
    </source>
</evidence>
<reference evidence="1" key="1">
    <citation type="journal article" date="2021" name="New Phytol.">
        <title>Evolutionary innovations through gain and loss of genes in the ectomycorrhizal Boletales.</title>
        <authorList>
            <person name="Wu G."/>
            <person name="Miyauchi S."/>
            <person name="Morin E."/>
            <person name="Kuo A."/>
            <person name="Drula E."/>
            <person name="Varga T."/>
            <person name="Kohler A."/>
            <person name="Feng B."/>
            <person name="Cao Y."/>
            <person name="Lipzen A."/>
            <person name="Daum C."/>
            <person name="Hundley H."/>
            <person name="Pangilinan J."/>
            <person name="Johnson J."/>
            <person name="Barry K."/>
            <person name="LaButti K."/>
            <person name="Ng V."/>
            <person name="Ahrendt S."/>
            <person name="Min B."/>
            <person name="Choi I.G."/>
            <person name="Park H."/>
            <person name="Plett J.M."/>
            <person name="Magnuson J."/>
            <person name="Spatafora J.W."/>
            <person name="Nagy L.G."/>
            <person name="Henrissat B."/>
            <person name="Grigoriev I.V."/>
            <person name="Yang Z.L."/>
            <person name="Xu J."/>
            <person name="Martin F.M."/>
        </authorList>
    </citation>
    <scope>NUCLEOTIDE SEQUENCE</scope>
    <source>
        <strain evidence="1">ATCC 28755</strain>
    </source>
</reference>
<dbReference type="Proteomes" id="UP000790377">
    <property type="component" value="Unassembled WGS sequence"/>
</dbReference>
<protein>
    <submittedName>
        <fullName evidence="1">Uncharacterized protein</fullName>
    </submittedName>
</protein>
<sequence length="50" mass="5152">MVFSSKWYIALLLACAFQVSVAAPVELAERDHPVADNFGGGGGSGGGPDW</sequence>